<feature type="domain" description="NAD-dependent epimerase/dehydratase" evidence="2">
    <location>
        <begin position="3"/>
        <end position="230"/>
    </location>
</feature>
<evidence type="ECO:0000259" key="2">
    <source>
        <dbReference type="Pfam" id="PF01370"/>
    </source>
</evidence>
<dbReference type="Gene3D" id="3.40.50.720">
    <property type="entry name" value="NAD(P)-binding Rossmann-like Domain"/>
    <property type="match status" value="1"/>
</dbReference>
<dbReference type="InterPro" id="IPR001509">
    <property type="entry name" value="Epimerase_deHydtase"/>
</dbReference>
<comment type="similarity">
    <text evidence="1">Belongs to the NAD(P)-dependent epimerase/dehydratase family.</text>
</comment>
<dbReference type="Pfam" id="PF01370">
    <property type="entry name" value="Epimerase"/>
    <property type="match status" value="1"/>
</dbReference>
<sequence length="302" mass="33257">MNVLVTGSAGLVGSTVMAFLQNEGHTVVGFDQKKTTITEKFNVETGDLCDFPRLASIIDKYGINAIVHSGGISHPHAGEVSPYQTVRTNILGTSTIFEIARLFHIKNIVYLSSGAVYGNNFSDKTTVKSEVNPENTYAVTKLTGEQLGEVYNKKYGMNIISLRLAFVYGPNRLMPDPIKSLLERAVSGTDIHDETGADQQLEFIYVRDVALAVYKALSTENNSSSIFNIGTGVNTTIREVGRMIQELYPDVKIEVGEGDLGYDFIGAFDCHEAEKELGFRALYDIEKGIKDYALFLEKNITK</sequence>
<evidence type="ECO:0000313" key="4">
    <source>
        <dbReference type="Proteomes" id="UP001281447"/>
    </source>
</evidence>
<dbReference type="EMBL" id="JAWDIP010000003">
    <property type="protein sequence ID" value="MDY0393555.1"/>
    <property type="molecule type" value="Genomic_DNA"/>
</dbReference>
<gene>
    <name evidence="3" type="ORF">RWE15_02765</name>
</gene>
<dbReference type="Proteomes" id="UP001281447">
    <property type="component" value="Unassembled WGS sequence"/>
</dbReference>
<dbReference type="CDD" id="cd08946">
    <property type="entry name" value="SDR_e"/>
    <property type="match status" value="1"/>
</dbReference>
<evidence type="ECO:0000313" key="3">
    <source>
        <dbReference type="EMBL" id="MDY0393555.1"/>
    </source>
</evidence>
<keyword evidence="4" id="KW-1185">Reference proteome</keyword>
<accession>A0ABU5C2Z8</accession>
<protein>
    <submittedName>
        <fullName evidence="3">NAD(P)-dependent oxidoreductase</fullName>
    </submittedName>
</protein>
<proteinExistence type="inferred from homology"/>
<organism evidence="3 4">
    <name type="scientific">Tigheibacillus halophilus</name>
    <dbReference type="NCBI Taxonomy" id="361280"/>
    <lineage>
        <taxon>Bacteria</taxon>
        <taxon>Bacillati</taxon>
        <taxon>Bacillota</taxon>
        <taxon>Bacilli</taxon>
        <taxon>Bacillales</taxon>
        <taxon>Bacillaceae</taxon>
        <taxon>Tigheibacillus</taxon>
    </lineage>
</organism>
<reference evidence="3 4" key="1">
    <citation type="submission" date="2023-10" db="EMBL/GenBank/DDBJ databases">
        <title>Virgibacillus halophilus 5B73C genome.</title>
        <authorList>
            <person name="Miliotis G."/>
            <person name="Sengupta P."/>
            <person name="Hameed A."/>
            <person name="Chuvochina M."/>
            <person name="Mcdonagh F."/>
            <person name="Simpson A.C."/>
            <person name="Singh N.K."/>
            <person name="Rekha P.D."/>
            <person name="Raman K."/>
            <person name="Hugenholtz P."/>
            <person name="Venkateswaran K."/>
        </authorList>
    </citation>
    <scope>NUCLEOTIDE SEQUENCE [LARGE SCALE GENOMIC DNA]</scope>
    <source>
        <strain evidence="3 4">5B73C</strain>
    </source>
</reference>
<dbReference type="RefSeq" id="WP_390357614.1">
    <property type="nucleotide sequence ID" value="NZ_JBHUIZ010000015.1"/>
</dbReference>
<dbReference type="PANTHER" id="PTHR43000">
    <property type="entry name" value="DTDP-D-GLUCOSE 4,6-DEHYDRATASE-RELATED"/>
    <property type="match status" value="1"/>
</dbReference>
<name>A0ABU5C2Z8_9BACI</name>
<dbReference type="SUPFAM" id="SSF51735">
    <property type="entry name" value="NAD(P)-binding Rossmann-fold domains"/>
    <property type="match status" value="1"/>
</dbReference>
<comment type="caution">
    <text evidence="3">The sequence shown here is derived from an EMBL/GenBank/DDBJ whole genome shotgun (WGS) entry which is preliminary data.</text>
</comment>
<dbReference type="InterPro" id="IPR036291">
    <property type="entry name" value="NAD(P)-bd_dom_sf"/>
</dbReference>
<evidence type="ECO:0000256" key="1">
    <source>
        <dbReference type="ARBA" id="ARBA00007637"/>
    </source>
</evidence>